<dbReference type="OrthoDB" id="3256870at2759"/>
<evidence type="ECO:0000313" key="2">
    <source>
        <dbReference type="EMBL" id="KAF9525932.1"/>
    </source>
</evidence>
<feature type="compositionally biased region" description="Acidic residues" evidence="1">
    <location>
        <begin position="56"/>
        <end position="84"/>
    </location>
</feature>
<dbReference type="Proteomes" id="UP000807306">
    <property type="component" value="Unassembled WGS sequence"/>
</dbReference>
<dbReference type="AlphaFoldDB" id="A0A9P6JM51"/>
<reference evidence="2" key="1">
    <citation type="submission" date="2020-11" db="EMBL/GenBank/DDBJ databases">
        <authorList>
            <consortium name="DOE Joint Genome Institute"/>
            <person name="Ahrendt S."/>
            <person name="Riley R."/>
            <person name="Andreopoulos W."/>
            <person name="Labutti K."/>
            <person name="Pangilinan J."/>
            <person name="Ruiz-Duenas F.J."/>
            <person name="Barrasa J.M."/>
            <person name="Sanchez-Garcia M."/>
            <person name="Camarero S."/>
            <person name="Miyauchi S."/>
            <person name="Serrano A."/>
            <person name="Linde D."/>
            <person name="Babiker R."/>
            <person name="Drula E."/>
            <person name="Ayuso-Fernandez I."/>
            <person name="Pacheco R."/>
            <person name="Padilla G."/>
            <person name="Ferreira P."/>
            <person name="Barriuso J."/>
            <person name="Kellner H."/>
            <person name="Castanera R."/>
            <person name="Alfaro M."/>
            <person name="Ramirez L."/>
            <person name="Pisabarro A.G."/>
            <person name="Kuo A."/>
            <person name="Tritt A."/>
            <person name="Lipzen A."/>
            <person name="He G."/>
            <person name="Yan M."/>
            <person name="Ng V."/>
            <person name="Cullen D."/>
            <person name="Martin F."/>
            <person name="Rosso M.-N."/>
            <person name="Henrissat B."/>
            <person name="Hibbett D."/>
            <person name="Martinez A.T."/>
            <person name="Grigoriev I.V."/>
        </authorList>
    </citation>
    <scope>NUCLEOTIDE SEQUENCE</scope>
    <source>
        <strain evidence="2">CBS 506.95</strain>
    </source>
</reference>
<sequence>MLDIHQMPQHHYQNSMISKQNFYCGQPQVIQLEEVSPPPPRQISSVIDSASSSYWTEDEDEDEESESAMDEGNDEESGEQEEEVACSSYCSSEGEEATPTKAVLPRSDSFQRCMKRILSWRERAAPEKSVGSSCKRKLPDYDESLTTYTDSDCHTSKRSRSSSSTSSSTASFSSSFQSRLIDAALAQRRFSNTSSITSAELEMHPCPACDAFFPTLTSLRAHGSGTGNEACCVAVDYAFEK</sequence>
<feature type="region of interest" description="Disordered" evidence="1">
    <location>
        <begin position="35"/>
        <end position="103"/>
    </location>
</feature>
<gene>
    <name evidence="2" type="ORF">CPB83DRAFT_896545</name>
</gene>
<organism evidence="2 3">
    <name type="scientific">Crepidotus variabilis</name>
    <dbReference type="NCBI Taxonomy" id="179855"/>
    <lineage>
        <taxon>Eukaryota</taxon>
        <taxon>Fungi</taxon>
        <taxon>Dikarya</taxon>
        <taxon>Basidiomycota</taxon>
        <taxon>Agaricomycotina</taxon>
        <taxon>Agaricomycetes</taxon>
        <taxon>Agaricomycetidae</taxon>
        <taxon>Agaricales</taxon>
        <taxon>Agaricineae</taxon>
        <taxon>Crepidotaceae</taxon>
        <taxon>Crepidotus</taxon>
    </lineage>
</organism>
<keyword evidence="3" id="KW-1185">Reference proteome</keyword>
<evidence type="ECO:0000313" key="3">
    <source>
        <dbReference type="Proteomes" id="UP000807306"/>
    </source>
</evidence>
<feature type="compositionally biased region" description="Low complexity" evidence="1">
    <location>
        <begin position="161"/>
        <end position="171"/>
    </location>
</feature>
<name>A0A9P6JM51_9AGAR</name>
<feature type="region of interest" description="Disordered" evidence="1">
    <location>
        <begin position="148"/>
        <end position="171"/>
    </location>
</feature>
<accession>A0A9P6JM51</accession>
<comment type="caution">
    <text evidence="2">The sequence shown here is derived from an EMBL/GenBank/DDBJ whole genome shotgun (WGS) entry which is preliminary data.</text>
</comment>
<protein>
    <submittedName>
        <fullName evidence="2">Uncharacterized protein</fullName>
    </submittedName>
</protein>
<proteinExistence type="predicted"/>
<evidence type="ECO:0000256" key="1">
    <source>
        <dbReference type="SAM" id="MobiDB-lite"/>
    </source>
</evidence>
<dbReference type="EMBL" id="MU157877">
    <property type="protein sequence ID" value="KAF9525932.1"/>
    <property type="molecule type" value="Genomic_DNA"/>
</dbReference>
<feature type="compositionally biased region" description="Low complexity" evidence="1">
    <location>
        <begin position="44"/>
        <end position="55"/>
    </location>
</feature>